<reference evidence="1 2" key="1">
    <citation type="submission" date="2016-04" db="EMBL/GenBank/DDBJ databases">
        <authorList>
            <person name="Evans L.H."/>
            <person name="Alamgir A."/>
            <person name="Owens N."/>
            <person name="Weber N.D."/>
            <person name="Virtaneva K."/>
            <person name="Barbian K."/>
            <person name="Babar A."/>
            <person name="Rosenke K."/>
        </authorList>
    </citation>
    <scope>NUCLEOTIDE SEQUENCE [LARGE SCALE GENOMIC DNA]</scope>
    <source>
        <strain evidence="1">NIES-2108</strain>
    </source>
</reference>
<gene>
    <name evidence="1" type="ORF">A6769_00720</name>
</gene>
<proteinExistence type="predicted"/>
<evidence type="ECO:0000313" key="1">
    <source>
        <dbReference type="EMBL" id="RCJ41469.1"/>
    </source>
</evidence>
<dbReference type="AlphaFoldDB" id="A0A367RZP4"/>
<sequence length="340" mass="38622">MLEELLAELPVRDRLQYERAMSTMGYAYAFSELGDRLFDELADKIATRRQYRLLFEHTLKPELFQQIRIAAAGYISACLNSPIILSEAEMLERLLEARSTLPNYTGTGLLMPKREHTLAFNLFQKSVAEAFYQLGANDLIDAVDLPVNLRMVYGKTDAKKLGLPFASSKCHSDVWAGVAADATVVVLPLFGDIDNITIEAGEMPREMELQSMQVMSDFDEGRDIPMVVSYTEAQLQHGTMYFNDARGLHQTVRRKTEGLRISVDFRFRRKFNEAYRAMVAPNIGGIEEDMSVPYQNWLKVGKETLIVFDETCEEARKKQNSGAPVPLYTRGYRLVEIFNS</sequence>
<evidence type="ECO:0008006" key="3">
    <source>
        <dbReference type="Google" id="ProtNLM"/>
    </source>
</evidence>
<evidence type="ECO:0000313" key="2">
    <source>
        <dbReference type="Proteomes" id="UP000252085"/>
    </source>
</evidence>
<dbReference type="Proteomes" id="UP000252085">
    <property type="component" value="Unassembled WGS sequence"/>
</dbReference>
<comment type="caution">
    <text evidence="1">The sequence shown here is derived from an EMBL/GenBank/DDBJ whole genome shotgun (WGS) entry which is preliminary data.</text>
</comment>
<name>A0A367RZP4_NOSPU</name>
<dbReference type="EMBL" id="LXQE01000029">
    <property type="protein sequence ID" value="RCJ41469.1"/>
    <property type="molecule type" value="Genomic_DNA"/>
</dbReference>
<protein>
    <recommendedName>
        <fullName evidence="3">Phytanoyl-CoA dioxygenase</fullName>
    </recommendedName>
</protein>
<organism evidence="1 2">
    <name type="scientific">Nostoc punctiforme NIES-2108</name>
    <dbReference type="NCBI Taxonomy" id="1356359"/>
    <lineage>
        <taxon>Bacteria</taxon>
        <taxon>Bacillati</taxon>
        <taxon>Cyanobacteriota</taxon>
        <taxon>Cyanophyceae</taxon>
        <taxon>Nostocales</taxon>
        <taxon>Nostocaceae</taxon>
        <taxon>Nostoc</taxon>
    </lineage>
</organism>
<accession>A0A367RZP4</accession>